<evidence type="ECO:0000313" key="2">
    <source>
        <dbReference type="Proteomes" id="UP000011553"/>
    </source>
</evidence>
<sequence length="87" mass="10036">MTFNQSFYEVWFDDSISVDDDAFAADDMFCFEECVSGPSWIFLDNVLDVDSPVTTIFKVTLDPLSFVADDEDDVVDSRRRDRFDDVL</sequence>
<keyword evidence="2" id="KW-1185">Reference proteome</keyword>
<dbReference type="AlphaFoldDB" id="M0JIS8"/>
<dbReference type="Proteomes" id="UP000011553">
    <property type="component" value="Unassembled WGS sequence"/>
</dbReference>
<evidence type="ECO:0000313" key="1">
    <source>
        <dbReference type="EMBL" id="EMA08273.1"/>
    </source>
</evidence>
<reference evidence="1 2" key="1">
    <citation type="journal article" date="2014" name="PLoS Genet.">
        <title>Phylogenetically driven sequencing of extremely halophilic archaea reveals strategies for static and dynamic osmo-response.</title>
        <authorList>
            <person name="Becker E.A."/>
            <person name="Seitzer P.M."/>
            <person name="Tritt A."/>
            <person name="Larsen D."/>
            <person name="Krusor M."/>
            <person name="Yao A.I."/>
            <person name="Wu D."/>
            <person name="Madern D."/>
            <person name="Eisen J.A."/>
            <person name="Darling A.E."/>
            <person name="Facciotti M.T."/>
        </authorList>
    </citation>
    <scope>NUCLEOTIDE SEQUENCE [LARGE SCALE GENOMIC DNA]</scope>
    <source>
        <strain evidence="1 2">ATCC 35960</strain>
    </source>
</reference>
<dbReference type="EMBL" id="AOLP01000001">
    <property type="protein sequence ID" value="EMA08273.1"/>
    <property type="molecule type" value="Genomic_DNA"/>
</dbReference>
<accession>M0JIS8</accession>
<organism evidence="1 2">
    <name type="scientific">Haloferax denitrificans ATCC 35960</name>
    <dbReference type="NCBI Taxonomy" id="662478"/>
    <lineage>
        <taxon>Archaea</taxon>
        <taxon>Methanobacteriati</taxon>
        <taxon>Methanobacteriota</taxon>
        <taxon>Stenosarchaea group</taxon>
        <taxon>Halobacteria</taxon>
        <taxon>Halobacteriales</taxon>
        <taxon>Haloferacaceae</taxon>
        <taxon>Haloferax</taxon>
    </lineage>
</organism>
<comment type="caution">
    <text evidence="1">The sequence shown here is derived from an EMBL/GenBank/DDBJ whole genome shotgun (WGS) entry which is preliminary data.</text>
</comment>
<name>M0JIS8_9EURY</name>
<proteinExistence type="predicted"/>
<gene>
    <name evidence="1" type="ORF">C438_00490</name>
</gene>
<protein>
    <submittedName>
        <fullName evidence="1">Uncharacterized protein</fullName>
    </submittedName>
</protein>